<sequence length="315" mass="33962">MKKENLIGGGILIFCIVAIIIGICMVFFPGTKKQTGIVATMVSQKKIAVVRIYGEISFQSQAGNAWGVSAKNADGLVKKLSALSRDPLVKAVILRINSPGGTVAATQEIYNQIKELKKHHKKVVVSIGDICASGGYYIASGADKIVADEGSLVGSIGVIMHLPEVSGLLEKVGVNLRVIKSGAHKDIGSISRPMSEEEKMLLQGVIDDAYQQFYQAVKTGRQNMSEAKLRELADGRIFTGRQAKKAGLIDEIGDYQQTIAITAQLAGIKGEPVVIEEEEPLQWLKDLVEGSSVPTSLFKGSSFLKSGCLEYQWRP</sequence>
<dbReference type="PANTHER" id="PTHR42987:SF4">
    <property type="entry name" value="PROTEASE SOHB-RELATED"/>
    <property type="match status" value="1"/>
</dbReference>
<evidence type="ECO:0000313" key="8">
    <source>
        <dbReference type="Proteomes" id="UP000183085"/>
    </source>
</evidence>
<dbReference type="STRING" id="1817895.AUJ95_00815"/>
<dbReference type="AlphaFoldDB" id="A0A1J5E4P0"/>
<accession>A0A1J5E4P0</accession>
<dbReference type="InterPro" id="IPR047272">
    <property type="entry name" value="S49_SppA_C"/>
</dbReference>
<dbReference type="NCBIfam" id="TIGR00706">
    <property type="entry name" value="SppA_dom"/>
    <property type="match status" value="1"/>
</dbReference>
<dbReference type="Pfam" id="PF01343">
    <property type="entry name" value="Peptidase_S49"/>
    <property type="match status" value="1"/>
</dbReference>
<dbReference type="CDD" id="cd07023">
    <property type="entry name" value="S49_Sppa_N_C"/>
    <property type="match status" value="1"/>
</dbReference>
<dbReference type="GO" id="GO:0004176">
    <property type="term" value="F:ATP-dependent peptidase activity"/>
    <property type="evidence" value="ECO:0007669"/>
    <property type="project" value="InterPro"/>
</dbReference>
<dbReference type="GO" id="GO:0006508">
    <property type="term" value="P:proteolysis"/>
    <property type="evidence" value="ECO:0007669"/>
    <property type="project" value="UniProtKB-KW"/>
</dbReference>
<feature type="domain" description="Peptidase S49" evidence="6">
    <location>
        <begin position="116"/>
        <end position="268"/>
    </location>
</feature>
<dbReference type="InterPro" id="IPR001907">
    <property type="entry name" value="ClpP"/>
</dbReference>
<evidence type="ECO:0000256" key="2">
    <source>
        <dbReference type="ARBA" id="ARBA00022670"/>
    </source>
</evidence>
<dbReference type="EMBL" id="MNYI01000019">
    <property type="protein sequence ID" value="OIP43369.1"/>
    <property type="molecule type" value="Genomic_DNA"/>
</dbReference>
<evidence type="ECO:0000259" key="6">
    <source>
        <dbReference type="Pfam" id="PF01343"/>
    </source>
</evidence>
<dbReference type="Proteomes" id="UP000183085">
    <property type="component" value="Unassembled WGS sequence"/>
</dbReference>
<keyword evidence="5" id="KW-0472">Membrane</keyword>
<dbReference type="InterPro" id="IPR002142">
    <property type="entry name" value="Peptidase_S49"/>
</dbReference>
<protein>
    <recommendedName>
        <fullName evidence="6">Peptidase S49 domain-containing protein</fullName>
    </recommendedName>
</protein>
<keyword evidence="5" id="KW-0812">Transmembrane</keyword>
<evidence type="ECO:0000256" key="3">
    <source>
        <dbReference type="ARBA" id="ARBA00022801"/>
    </source>
</evidence>
<comment type="similarity">
    <text evidence="1">Belongs to the peptidase S49 family.</text>
</comment>
<name>A0A1J5E4P0_9BACT</name>
<gene>
    <name evidence="7" type="ORF">AUJ95_00815</name>
</gene>
<evidence type="ECO:0000256" key="4">
    <source>
        <dbReference type="ARBA" id="ARBA00022825"/>
    </source>
</evidence>
<comment type="caution">
    <text evidence="7">The sequence shown here is derived from an EMBL/GenBank/DDBJ whole genome shotgun (WGS) entry which is preliminary data.</text>
</comment>
<keyword evidence="3" id="KW-0378">Hydrolase</keyword>
<evidence type="ECO:0000313" key="7">
    <source>
        <dbReference type="EMBL" id="OIP43369.1"/>
    </source>
</evidence>
<dbReference type="Gene3D" id="3.90.226.10">
    <property type="entry name" value="2-enoyl-CoA Hydratase, Chain A, domain 1"/>
    <property type="match status" value="1"/>
</dbReference>
<dbReference type="InterPro" id="IPR029045">
    <property type="entry name" value="ClpP/crotonase-like_dom_sf"/>
</dbReference>
<proteinExistence type="inferred from homology"/>
<evidence type="ECO:0000256" key="1">
    <source>
        <dbReference type="ARBA" id="ARBA00008683"/>
    </source>
</evidence>
<organism evidence="7 8">
    <name type="scientific">Candidatus Desantisbacteria bacterium CG2_30_40_21</name>
    <dbReference type="NCBI Taxonomy" id="1817895"/>
    <lineage>
        <taxon>Bacteria</taxon>
        <taxon>Candidatus Desantisiibacteriota</taxon>
    </lineage>
</organism>
<evidence type="ECO:0000256" key="5">
    <source>
        <dbReference type="SAM" id="Phobius"/>
    </source>
</evidence>
<keyword evidence="2" id="KW-0645">Protease</keyword>
<dbReference type="PRINTS" id="PR00127">
    <property type="entry name" value="CLPPROTEASEP"/>
</dbReference>
<dbReference type="Gene3D" id="6.20.330.10">
    <property type="match status" value="1"/>
</dbReference>
<reference evidence="7 8" key="1">
    <citation type="journal article" date="2016" name="Environ. Microbiol.">
        <title>Genomic resolution of a cold subsurface aquifer community provides metabolic insights for novel microbes adapted to high CO concentrations.</title>
        <authorList>
            <person name="Probst A.J."/>
            <person name="Castelle C.J."/>
            <person name="Singh A."/>
            <person name="Brown C.T."/>
            <person name="Anantharaman K."/>
            <person name="Sharon I."/>
            <person name="Hug L.A."/>
            <person name="Burstein D."/>
            <person name="Emerson J.B."/>
            <person name="Thomas B.C."/>
            <person name="Banfield J.F."/>
        </authorList>
    </citation>
    <scope>NUCLEOTIDE SEQUENCE [LARGE SCALE GENOMIC DNA]</scope>
    <source>
        <strain evidence="7">CG2_30_40_21</strain>
    </source>
</reference>
<feature type="transmembrane region" description="Helical" evidence="5">
    <location>
        <begin position="6"/>
        <end position="28"/>
    </location>
</feature>
<dbReference type="InterPro" id="IPR004635">
    <property type="entry name" value="Pept_S49_SppA"/>
</dbReference>
<dbReference type="GO" id="GO:0004252">
    <property type="term" value="F:serine-type endopeptidase activity"/>
    <property type="evidence" value="ECO:0007669"/>
    <property type="project" value="InterPro"/>
</dbReference>
<keyword evidence="5" id="KW-1133">Transmembrane helix</keyword>
<keyword evidence="4" id="KW-0720">Serine protease</keyword>
<dbReference type="PANTHER" id="PTHR42987">
    <property type="entry name" value="PEPTIDASE S49"/>
    <property type="match status" value="1"/>
</dbReference>
<dbReference type="SUPFAM" id="SSF52096">
    <property type="entry name" value="ClpP/crotonase"/>
    <property type="match status" value="1"/>
</dbReference>